<evidence type="ECO:0000256" key="4">
    <source>
        <dbReference type="ARBA" id="ARBA00022729"/>
    </source>
</evidence>
<keyword evidence="5" id="KW-0677">Repeat</keyword>
<dbReference type="PANTHER" id="PTHR48063">
    <property type="entry name" value="LRR RECEPTOR-LIKE KINASE"/>
    <property type="match status" value="1"/>
</dbReference>
<sequence length="135" mass="15240">MMIRNYCYGFSGIIITIYFSLLIHTLASITLHFCLPDQRDALLDFIGEFSINESNASPWNISSDCCHWKGVTCDDKYGQVISTFLNGSLKTSSSLFRLQYLLHLNLSENNLQGEIPSSVGNLSRLLELELGIIIW</sequence>
<name>A0A3P6GZL4_BRAOL</name>
<gene>
    <name evidence="12" type="ORF">BOLC6T38687H</name>
</gene>
<evidence type="ECO:0000313" key="12">
    <source>
        <dbReference type="EMBL" id="VDD63234.1"/>
    </source>
</evidence>
<evidence type="ECO:0000256" key="5">
    <source>
        <dbReference type="ARBA" id="ARBA00022737"/>
    </source>
</evidence>
<evidence type="ECO:0000256" key="10">
    <source>
        <dbReference type="SAM" id="Phobius"/>
    </source>
</evidence>
<protein>
    <recommendedName>
        <fullName evidence="11">Leucine-rich repeat-containing N-terminal plant-type domain-containing protein</fullName>
    </recommendedName>
</protein>
<evidence type="ECO:0000256" key="9">
    <source>
        <dbReference type="ARBA" id="ARBA00023180"/>
    </source>
</evidence>
<reference evidence="12" key="1">
    <citation type="submission" date="2018-11" db="EMBL/GenBank/DDBJ databases">
        <authorList>
            <consortium name="Genoscope - CEA"/>
            <person name="William W."/>
        </authorList>
    </citation>
    <scope>NUCLEOTIDE SEQUENCE</scope>
</reference>
<keyword evidence="7 10" id="KW-0472">Membrane</keyword>
<dbReference type="AlphaFoldDB" id="A0A3P6GZL4"/>
<keyword evidence="8" id="KW-0675">Receptor</keyword>
<evidence type="ECO:0000256" key="1">
    <source>
        <dbReference type="ARBA" id="ARBA00004479"/>
    </source>
</evidence>
<keyword evidence="9" id="KW-0325">Glycoprotein</keyword>
<comment type="subcellular location">
    <subcellularLocation>
        <location evidence="1">Membrane</location>
        <topology evidence="1">Single-pass type I membrane protein</topology>
    </subcellularLocation>
</comment>
<dbReference type="EMBL" id="LR031880">
    <property type="protein sequence ID" value="VDD63234.1"/>
    <property type="molecule type" value="Genomic_DNA"/>
</dbReference>
<evidence type="ECO:0000256" key="7">
    <source>
        <dbReference type="ARBA" id="ARBA00023136"/>
    </source>
</evidence>
<dbReference type="PANTHER" id="PTHR48063:SF96">
    <property type="entry name" value="LEUCINE-RICH REPEAT-CONTAINING N-TERMINAL PLANT-TYPE DOMAIN-CONTAINING PROTEIN"/>
    <property type="match status" value="1"/>
</dbReference>
<dbReference type="SUPFAM" id="SSF52058">
    <property type="entry name" value="L domain-like"/>
    <property type="match status" value="1"/>
</dbReference>
<evidence type="ECO:0000256" key="3">
    <source>
        <dbReference type="ARBA" id="ARBA00022692"/>
    </source>
</evidence>
<evidence type="ECO:0000256" key="2">
    <source>
        <dbReference type="ARBA" id="ARBA00022614"/>
    </source>
</evidence>
<feature type="transmembrane region" description="Helical" evidence="10">
    <location>
        <begin position="7"/>
        <end position="27"/>
    </location>
</feature>
<keyword evidence="3 10" id="KW-0812">Transmembrane</keyword>
<dbReference type="Gene3D" id="3.80.10.10">
    <property type="entry name" value="Ribonuclease Inhibitor"/>
    <property type="match status" value="1"/>
</dbReference>
<evidence type="ECO:0000256" key="8">
    <source>
        <dbReference type="ARBA" id="ARBA00023170"/>
    </source>
</evidence>
<dbReference type="InterPro" id="IPR032675">
    <property type="entry name" value="LRR_dom_sf"/>
</dbReference>
<dbReference type="Pfam" id="PF08263">
    <property type="entry name" value="LRRNT_2"/>
    <property type="match status" value="1"/>
</dbReference>
<accession>A0A3P6GZL4</accession>
<dbReference type="InterPro" id="IPR046956">
    <property type="entry name" value="RLP23-like"/>
</dbReference>
<organism evidence="12">
    <name type="scientific">Brassica oleracea</name>
    <name type="common">Wild cabbage</name>
    <dbReference type="NCBI Taxonomy" id="3712"/>
    <lineage>
        <taxon>Eukaryota</taxon>
        <taxon>Viridiplantae</taxon>
        <taxon>Streptophyta</taxon>
        <taxon>Embryophyta</taxon>
        <taxon>Tracheophyta</taxon>
        <taxon>Spermatophyta</taxon>
        <taxon>Magnoliopsida</taxon>
        <taxon>eudicotyledons</taxon>
        <taxon>Gunneridae</taxon>
        <taxon>Pentapetalae</taxon>
        <taxon>rosids</taxon>
        <taxon>malvids</taxon>
        <taxon>Brassicales</taxon>
        <taxon>Brassicaceae</taxon>
        <taxon>Brassiceae</taxon>
        <taxon>Brassica</taxon>
    </lineage>
</organism>
<evidence type="ECO:0000259" key="11">
    <source>
        <dbReference type="Pfam" id="PF08263"/>
    </source>
</evidence>
<keyword evidence="2" id="KW-0433">Leucine-rich repeat</keyword>
<keyword evidence="4" id="KW-0732">Signal</keyword>
<proteinExistence type="predicted"/>
<feature type="domain" description="Leucine-rich repeat-containing N-terminal plant-type" evidence="11">
    <location>
        <begin position="36"/>
        <end position="74"/>
    </location>
</feature>
<dbReference type="GO" id="GO:0016020">
    <property type="term" value="C:membrane"/>
    <property type="evidence" value="ECO:0007669"/>
    <property type="project" value="UniProtKB-SubCell"/>
</dbReference>
<keyword evidence="6 10" id="KW-1133">Transmembrane helix</keyword>
<dbReference type="InterPro" id="IPR013210">
    <property type="entry name" value="LRR_N_plant-typ"/>
</dbReference>
<evidence type="ECO:0000256" key="6">
    <source>
        <dbReference type="ARBA" id="ARBA00022989"/>
    </source>
</evidence>